<dbReference type="EMBL" id="MU001873">
    <property type="protein sequence ID" value="KAF2795000.1"/>
    <property type="molecule type" value="Genomic_DNA"/>
</dbReference>
<name>A0A6A6XEJ8_9PLEO</name>
<dbReference type="Proteomes" id="UP000799757">
    <property type="component" value="Unassembled WGS sequence"/>
</dbReference>
<gene>
    <name evidence="2" type="ORF">K505DRAFT_19504</name>
</gene>
<proteinExistence type="predicted"/>
<feature type="transmembrane region" description="Helical" evidence="1">
    <location>
        <begin position="47"/>
        <end position="68"/>
    </location>
</feature>
<accession>A0A6A6XEJ8</accession>
<dbReference type="AlphaFoldDB" id="A0A6A6XEJ8"/>
<keyword evidence="1" id="KW-0472">Membrane</keyword>
<keyword evidence="1" id="KW-1133">Transmembrane helix</keyword>
<evidence type="ECO:0000313" key="3">
    <source>
        <dbReference type="Proteomes" id="UP000799757"/>
    </source>
</evidence>
<keyword evidence="1" id="KW-0812">Transmembrane</keyword>
<keyword evidence="3" id="KW-1185">Reference proteome</keyword>
<evidence type="ECO:0000256" key="1">
    <source>
        <dbReference type="SAM" id="Phobius"/>
    </source>
</evidence>
<evidence type="ECO:0000313" key="2">
    <source>
        <dbReference type="EMBL" id="KAF2795000.1"/>
    </source>
</evidence>
<feature type="transmembrane region" description="Helical" evidence="1">
    <location>
        <begin position="12"/>
        <end position="27"/>
    </location>
</feature>
<organism evidence="2 3">
    <name type="scientific">Melanomma pulvis-pyrius CBS 109.77</name>
    <dbReference type="NCBI Taxonomy" id="1314802"/>
    <lineage>
        <taxon>Eukaryota</taxon>
        <taxon>Fungi</taxon>
        <taxon>Dikarya</taxon>
        <taxon>Ascomycota</taxon>
        <taxon>Pezizomycotina</taxon>
        <taxon>Dothideomycetes</taxon>
        <taxon>Pleosporomycetidae</taxon>
        <taxon>Pleosporales</taxon>
        <taxon>Melanommataceae</taxon>
        <taxon>Melanomma</taxon>
    </lineage>
</organism>
<protein>
    <submittedName>
        <fullName evidence="2">Uncharacterized protein</fullName>
    </submittedName>
</protein>
<reference evidence="2" key="1">
    <citation type="journal article" date="2020" name="Stud. Mycol.">
        <title>101 Dothideomycetes genomes: a test case for predicting lifestyles and emergence of pathogens.</title>
        <authorList>
            <person name="Haridas S."/>
            <person name="Albert R."/>
            <person name="Binder M."/>
            <person name="Bloem J."/>
            <person name="Labutti K."/>
            <person name="Salamov A."/>
            <person name="Andreopoulos B."/>
            <person name="Baker S."/>
            <person name="Barry K."/>
            <person name="Bills G."/>
            <person name="Bluhm B."/>
            <person name="Cannon C."/>
            <person name="Castanera R."/>
            <person name="Culley D."/>
            <person name="Daum C."/>
            <person name="Ezra D."/>
            <person name="Gonzalez J."/>
            <person name="Henrissat B."/>
            <person name="Kuo A."/>
            <person name="Liang C."/>
            <person name="Lipzen A."/>
            <person name="Lutzoni F."/>
            <person name="Magnuson J."/>
            <person name="Mondo S."/>
            <person name="Nolan M."/>
            <person name="Ohm R."/>
            <person name="Pangilinan J."/>
            <person name="Park H.-J."/>
            <person name="Ramirez L."/>
            <person name="Alfaro M."/>
            <person name="Sun H."/>
            <person name="Tritt A."/>
            <person name="Yoshinaga Y."/>
            <person name="Zwiers L.-H."/>
            <person name="Turgeon B."/>
            <person name="Goodwin S."/>
            <person name="Spatafora J."/>
            <person name="Crous P."/>
            <person name="Grigoriev I."/>
        </authorList>
    </citation>
    <scope>NUCLEOTIDE SEQUENCE</scope>
    <source>
        <strain evidence="2">CBS 109.77</strain>
    </source>
</reference>
<sequence length="69" mass="8073">MYGNRNARAGKFLWLGLWRCFCLVWFLEVAQTDLMARCSHWVAFSPFSLLCAVVDMGNTCIMIEFYVLR</sequence>